<evidence type="ECO:0000313" key="3">
    <source>
        <dbReference type="Proteomes" id="UP000829364"/>
    </source>
</evidence>
<evidence type="ECO:0000313" key="2">
    <source>
        <dbReference type="EMBL" id="UNI19120.1"/>
    </source>
</evidence>
<keyword evidence="3" id="KW-1185">Reference proteome</keyword>
<name>A0A9Q8QG99_9HYPO</name>
<organism evidence="2 3">
    <name type="scientific">Purpureocillium takamizusanense</name>
    <dbReference type="NCBI Taxonomy" id="2060973"/>
    <lineage>
        <taxon>Eukaryota</taxon>
        <taxon>Fungi</taxon>
        <taxon>Dikarya</taxon>
        <taxon>Ascomycota</taxon>
        <taxon>Pezizomycotina</taxon>
        <taxon>Sordariomycetes</taxon>
        <taxon>Hypocreomycetidae</taxon>
        <taxon>Hypocreales</taxon>
        <taxon>Ophiocordycipitaceae</taxon>
        <taxon>Purpureocillium</taxon>
    </lineage>
</organism>
<dbReference type="GeneID" id="72072772"/>
<reference evidence="2" key="1">
    <citation type="submission" date="2021-11" db="EMBL/GenBank/DDBJ databases">
        <title>Purpureocillium_takamizusanense_genome.</title>
        <authorList>
            <person name="Nguyen N.-H."/>
        </authorList>
    </citation>
    <scope>NUCLEOTIDE SEQUENCE</scope>
    <source>
        <strain evidence="2">PT3</strain>
    </source>
</reference>
<sequence length="109" mass="11680">MGWRGLPRRRDWHRRLPIVLVPWRRHDAPLTGARPGEAESAPPGGARTFRSQQTSQTVDCSRERLVSGGGGGNDGGGSEWYGGVCRSHSLADGTGCNSRPVETPSGNKS</sequence>
<evidence type="ECO:0000256" key="1">
    <source>
        <dbReference type="SAM" id="MobiDB-lite"/>
    </source>
</evidence>
<dbReference type="KEGG" id="ptkz:JDV02_010855"/>
<dbReference type="Proteomes" id="UP000829364">
    <property type="component" value="Chromosome 4"/>
</dbReference>
<feature type="compositionally biased region" description="Polar residues" evidence="1">
    <location>
        <begin position="49"/>
        <end position="59"/>
    </location>
</feature>
<dbReference type="RefSeq" id="XP_047842601.1">
    <property type="nucleotide sequence ID" value="XM_047992594.1"/>
</dbReference>
<feature type="region of interest" description="Disordered" evidence="1">
    <location>
        <begin position="28"/>
        <end position="84"/>
    </location>
</feature>
<proteinExistence type="predicted"/>
<feature type="compositionally biased region" description="Gly residues" evidence="1">
    <location>
        <begin position="67"/>
        <end position="80"/>
    </location>
</feature>
<feature type="region of interest" description="Disordered" evidence="1">
    <location>
        <begin position="90"/>
        <end position="109"/>
    </location>
</feature>
<protein>
    <submittedName>
        <fullName evidence="2">Uncharacterized protein</fullName>
    </submittedName>
</protein>
<accession>A0A9Q8QG99</accession>
<gene>
    <name evidence="2" type="ORF">JDV02_010855</name>
</gene>
<dbReference type="EMBL" id="CP086357">
    <property type="protein sequence ID" value="UNI19120.1"/>
    <property type="molecule type" value="Genomic_DNA"/>
</dbReference>
<dbReference type="AlphaFoldDB" id="A0A9Q8QG99"/>